<gene>
    <name evidence="1" type="ORF">PVNG_05128</name>
</gene>
<dbReference type="Pfam" id="PF05795">
    <property type="entry name" value="Plasmodium_Vir"/>
    <property type="match status" value="1"/>
</dbReference>
<dbReference type="AlphaFoldDB" id="A0A0J9WFK8"/>
<proteinExistence type="predicted"/>
<name>A0A0J9WFK8_PLAVI</name>
<protein>
    <submittedName>
        <fullName evidence="1">Uncharacterized protein</fullName>
    </submittedName>
</protein>
<sequence length="117" mass="12758">MIGESGLQGLLGAAGDATTNLQVSKGHDINGNLPEEVRTNKGGTIASSLAGSCFFLGMMYKFTPMGSWINTKVLGRNKLMDNMKRNHYELLLNGVGNREMSLNDTMYHIRYNSAGNQ</sequence>
<dbReference type="EMBL" id="KQ235175">
    <property type="protein sequence ID" value="KNA02584.1"/>
    <property type="molecule type" value="Genomic_DNA"/>
</dbReference>
<reference evidence="1 2" key="1">
    <citation type="submission" date="2011-09" db="EMBL/GenBank/DDBJ databases">
        <title>The Genome Sequence of Plasmodium vivax North Korean.</title>
        <authorList>
            <consortium name="The Broad Institute Genome Sequencing Platform"/>
            <consortium name="The Broad Institute Genome Sequencing Center for Infectious Disease"/>
            <person name="Neafsey D."/>
            <person name="Carlton J."/>
            <person name="Barnwell J."/>
            <person name="Collins W."/>
            <person name="Escalante A."/>
            <person name="Mullikin J."/>
            <person name="Saul A."/>
            <person name="Guigo R."/>
            <person name="Camara F."/>
            <person name="Young S.K."/>
            <person name="Zeng Q."/>
            <person name="Gargeya S."/>
            <person name="Fitzgerald M."/>
            <person name="Haas B."/>
            <person name="Abouelleil A."/>
            <person name="Alvarado L."/>
            <person name="Arachchi H.M."/>
            <person name="Berlin A."/>
            <person name="Brown A."/>
            <person name="Chapman S.B."/>
            <person name="Chen Z."/>
            <person name="Dunbar C."/>
            <person name="Freedman E."/>
            <person name="Gearin G."/>
            <person name="Gellesch M."/>
            <person name="Goldberg J."/>
            <person name="Griggs A."/>
            <person name="Gujja S."/>
            <person name="Heiman D."/>
            <person name="Howarth C."/>
            <person name="Larson L."/>
            <person name="Lui A."/>
            <person name="MacDonald P.J.P."/>
            <person name="Montmayeur A."/>
            <person name="Murphy C."/>
            <person name="Neiman D."/>
            <person name="Pearson M."/>
            <person name="Priest M."/>
            <person name="Roberts A."/>
            <person name="Saif S."/>
            <person name="Shea T."/>
            <person name="Shenoy N."/>
            <person name="Sisk P."/>
            <person name="Stolte C."/>
            <person name="Sykes S."/>
            <person name="Wortman J."/>
            <person name="Nusbaum C."/>
            <person name="Birren B."/>
        </authorList>
    </citation>
    <scope>NUCLEOTIDE SEQUENCE [LARGE SCALE GENOMIC DNA]</scope>
    <source>
        <strain evidence="1 2">North Korean</strain>
    </source>
</reference>
<dbReference type="Proteomes" id="UP000053239">
    <property type="component" value="Unassembled WGS sequence"/>
</dbReference>
<organism evidence="1 2">
    <name type="scientific">Plasmodium vivax North Korean</name>
    <dbReference type="NCBI Taxonomy" id="1035514"/>
    <lineage>
        <taxon>Eukaryota</taxon>
        <taxon>Sar</taxon>
        <taxon>Alveolata</taxon>
        <taxon>Apicomplexa</taxon>
        <taxon>Aconoidasida</taxon>
        <taxon>Haemosporida</taxon>
        <taxon>Plasmodiidae</taxon>
        <taxon>Plasmodium</taxon>
        <taxon>Plasmodium (Plasmodium)</taxon>
    </lineage>
</organism>
<evidence type="ECO:0000313" key="1">
    <source>
        <dbReference type="EMBL" id="KNA02584.1"/>
    </source>
</evidence>
<evidence type="ECO:0000313" key="2">
    <source>
        <dbReference type="Proteomes" id="UP000053239"/>
    </source>
</evidence>
<dbReference type="OrthoDB" id="10462617at2759"/>
<dbReference type="InterPro" id="IPR008780">
    <property type="entry name" value="Plasmodium_Vir"/>
</dbReference>
<accession>A0A0J9WFK8</accession>